<evidence type="ECO:0000256" key="1">
    <source>
        <dbReference type="ARBA" id="ARBA00010587"/>
    </source>
</evidence>
<evidence type="ECO:0000259" key="4">
    <source>
        <dbReference type="Pfam" id="PF01814"/>
    </source>
</evidence>
<accession>A0A498R668</accession>
<feature type="domain" description="Hemerythrin-like" evidence="4">
    <location>
        <begin position="11"/>
        <end position="132"/>
    </location>
</feature>
<dbReference type="NCBIfam" id="TIGR02481">
    <property type="entry name" value="hemeryth_dom"/>
    <property type="match status" value="1"/>
</dbReference>
<dbReference type="InterPro" id="IPR035938">
    <property type="entry name" value="Hemerythrin-like_sf"/>
</dbReference>
<dbReference type="InterPro" id="IPR012312">
    <property type="entry name" value="Hemerythrin-like"/>
</dbReference>
<evidence type="ECO:0000256" key="3">
    <source>
        <dbReference type="ARBA" id="ARBA00023004"/>
    </source>
</evidence>
<dbReference type="RefSeq" id="WP_122627609.1">
    <property type="nucleotide sequence ID" value="NZ_UPPP01000066.1"/>
</dbReference>
<dbReference type="AlphaFoldDB" id="A0A498R668"/>
<dbReference type="SUPFAM" id="SSF47188">
    <property type="entry name" value="Hemerythrin-like"/>
    <property type="match status" value="1"/>
</dbReference>
<name>A0A498R668_9FIRM</name>
<sequence>MFDWKEIYGSGVADIDVQHKRLFVLMADLYEIASLNDGMDYYDQIKAVFSELKKYTVYHFEYEEKLMQDNHYNPLEFKIHKLEHGSFINKMTKIEKEDLDKRQDEILQEAIIFTANWIEQHILGTDRKYKEFLNSCGVY</sequence>
<dbReference type="NCBIfam" id="NF033749">
    <property type="entry name" value="bact_hemeryth"/>
    <property type="match status" value="1"/>
</dbReference>
<proteinExistence type="inferred from homology"/>
<keyword evidence="3" id="KW-0408">Iron</keyword>
<dbReference type="PANTHER" id="PTHR37164">
    <property type="entry name" value="BACTERIOHEMERYTHRIN"/>
    <property type="match status" value="1"/>
</dbReference>
<gene>
    <name evidence="5" type="ORF">LUCI_1905</name>
</gene>
<evidence type="ECO:0000256" key="2">
    <source>
        <dbReference type="ARBA" id="ARBA00022723"/>
    </source>
</evidence>
<dbReference type="InterPro" id="IPR050669">
    <property type="entry name" value="Hemerythrin"/>
</dbReference>
<dbReference type="Gene3D" id="1.20.120.50">
    <property type="entry name" value="Hemerythrin-like"/>
    <property type="match status" value="1"/>
</dbReference>
<evidence type="ECO:0000313" key="5">
    <source>
        <dbReference type="EMBL" id="VBB06669.1"/>
    </source>
</evidence>
<organism evidence="5 6">
    <name type="scientific">Lucifera butyrica</name>
    <dbReference type="NCBI Taxonomy" id="1351585"/>
    <lineage>
        <taxon>Bacteria</taxon>
        <taxon>Bacillati</taxon>
        <taxon>Bacillota</taxon>
        <taxon>Negativicutes</taxon>
        <taxon>Veillonellales</taxon>
        <taxon>Veillonellaceae</taxon>
        <taxon>Lucifera</taxon>
    </lineage>
</organism>
<dbReference type="Pfam" id="PF01814">
    <property type="entry name" value="Hemerythrin"/>
    <property type="match status" value="1"/>
</dbReference>
<dbReference type="OrthoDB" id="9797092at2"/>
<dbReference type="PANTHER" id="PTHR37164:SF1">
    <property type="entry name" value="BACTERIOHEMERYTHRIN"/>
    <property type="match status" value="1"/>
</dbReference>
<dbReference type="InterPro" id="IPR012827">
    <property type="entry name" value="Hemerythrin_metal-bd"/>
</dbReference>
<protein>
    <recommendedName>
        <fullName evidence="4">Hemerythrin-like domain-containing protein</fullName>
    </recommendedName>
</protein>
<keyword evidence="6" id="KW-1185">Reference proteome</keyword>
<comment type="similarity">
    <text evidence="1">Belongs to the hemerythrin family.</text>
</comment>
<dbReference type="EMBL" id="UPPP01000066">
    <property type="protein sequence ID" value="VBB06669.1"/>
    <property type="molecule type" value="Genomic_DNA"/>
</dbReference>
<keyword evidence="2" id="KW-0479">Metal-binding</keyword>
<dbReference type="GO" id="GO:0046872">
    <property type="term" value="F:metal ion binding"/>
    <property type="evidence" value="ECO:0007669"/>
    <property type="project" value="UniProtKB-KW"/>
</dbReference>
<evidence type="ECO:0000313" key="6">
    <source>
        <dbReference type="Proteomes" id="UP000277811"/>
    </source>
</evidence>
<dbReference type="Proteomes" id="UP000277811">
    <property type="component" value="Unassembled WGS sequence"/>
</dbReference>
<dbReference type="CDD" id="cd12107">
    <property type="entry name" value="Hemerythrin"/>
    <property type="match status" value="1"/>
</dbReference>
<reference evidence="5 6" key="1">
    <citation type="submission" date="2018-06" db="EMBL/GenBank/DDBJ databases">
        <authorList>
            <person name="Strepis N."/>
        </authorList>
    </citation>
    <scope>NUCLEOTIDE SEQUENCE [LARGE SCALE GENOMIC DNA]</scope>
    <source>
        <strain evidence="5">LUCI</strain>
    </source>
</reference>